<evidence type="ECO:0000313" key="3">
    <source>
        <dbReference type="EMBL" id="GLW90471.1"/>
    </source>
</evidence>
<dbReference type="PROSITE" id="PS50110">
    <property type="entry name" value="RESPONSE_REGULATORY"/>
    <property type="match status" value="1"/>
</dbReference>
<feature type="domain" description="Response regulatory" evidence="2">
    <location>
        <begin position="20"/>
        <end position="145"/>
    </location>
</feature>
<proteinExistence type="predicted"/>
<dbReference type="GO" id="GO:0000160">
    <property type="term" value="P:phosphorelay signal transduction system"/>
    <property type="evidence" value="ECO:0007669"/>
    <property type="project" value="InterPro"/>
</dbReference>
<sequence length="156" mass="16865">MDDSMTSRGASTEPAPPAIDVLLVEDDEGDVIMVREAFEQRGPATRLHVVNDGIEAVAFLRRAEGYADAPRPDLILLDLNMPRMDGREVLAEVKADPALTAIPVVVLTTSAAQEDILSSYSLYANAYITKPADLDEFLDAVGKVDEFFGTTVTLPN</sequence>
<dbReference type="SMART" id="SM00448">
    <property type="entry name" value="REC"/>
    <property type="match status" value="1"/>
</dbReference>
<dbReference type="Proteomes" id="UP001165042">
    <property type="component" value="Unassembled WGS sequence"/>
</dbReference>
<keyword evidence="1" id="KW-0597">Phosphoprotein</keyword>
<dbReference type="CDD" id="cd17557">
    <property type="entry name" value="REC_Rcp-like"/>
    <property type="match status" value="1"/>
</dbReference>
<dbReference type="AlphaFoldDB" id="A0A9W6V8Z0"/>
<comment type="caution">
    <text evidence="3">The sequence shown here is derived from an EMBL/GenBank/DDBJ whole genome shotgun (WGS) entry which is preliminary data.</text>
</comment>
<dbReference type="PANTHER" id="PTHR44520">
    <property type="entry name" value="RESPONSE REGULATOR RCP1-RELATED"/>
    <property type="match status" value="1"/>
</dbReference>
<dbReference type="EMBL" id="BSSD01000001">
    <property type="protein sequence ID" value="GLW90471.1"/>
    <property type="molecule type" value="Genomic_DNA"/>
</dbReference>
<evidence type="ECO:0000256" key="1">
    <source>
        <dbReference type="PROSITE-ProRule" id="PRU00169"/>
    </source>
</evidence>
<dbReference type="Pfam" id="PF00072">
    <property type="entry name" value="Response_reg"/>
    <property type="match status" value="1"/>
</dbReference>
<accession>A0A9W6V8Z0</accession>
<dbReference type="Gene3D" id="3.40.50.2300">
    <property type="match status" value="1"/>
</dbReference>
<organism evidence="3 4">
    <name type="scientific">Actinokineospora globicatena</name>
    <dbReference type="NCBI Taxonomy" id="103729"/>
    <lineage>
        <taxon>Bacteria</taxon>
        <taxon>Bacillati</taxon>
        <taxon>Actinomycetota</taxon>
        <taxon>Actinomycetes</taxon>
        <taxon>Pseudonocardiales</taxon>
        <taxon>Pseudonocardiaceae</taxon>
        <taxon>Actinokineospora</taxon>
    </lineage>
</organism>
<dbReference type="SUPFAM" id="SSF52172">
    <property type="entry name" value="CheY-like"/>
    <property type="match status" value="1"/>
</dbReference>
<dbReference type="InterPro" id="IPR001789">
    <property type="entry name" value="Sig_transdc_resp-reg_receiver"/>
</dbReference>
<evidence type="ECO:0000313" key="4">
    <source>
        <dbReference type="Proteomes" id="UP001165042"/>
    </source>
</evidence>
<gene>
    <name evidence="3" type="ORF">Aglo03_12870</name>
</gene>
<reference evidence="3" key="1">
    <citation type="submission" date="2023-02" db="EMBL/GenBank/DDBJ databases">
        <title>Actinokineospora globicatena NBRC 15670.</title>
        <authorList>
            <person name="Ichikawa N."/>
            <person name="Sato H."/>
            <person name="Tonouchi N."/>
        </authorList>
    </citation>
    <scope>NUCLEOTIDE SEQUENCE</scope>
    <source>
        <strain evidence="3">NBRC 15670</strain>
    </source>
</reference>
<dbReference type="RefSeq" id="WP_285608499.1">
    <property type="nucleotide sequence ID" value="NZ_BSSD01000001.1"/>
</dbReference>
<keyword evidence="4" id="KW-1185">Reference proteome</keyword>
<evidence type="ECO:0000259" key="2">
    <source>
        <dbReference type="PROSITE" id="PS50110"/>
    </source>
</evidence>
<dbReference type="InterPro" id="IPR052893">
    <property type="entry name" value="TCS_response_regulator"/>
</dbReference>
<feature type="modified residue" description="4-aspartylphosphate" evidence="1">
    <location>
        <position position="78"/>
    </location>
</feature>
<dbReference type="InterPro" id="IPR011006">
    <property type="entry name" value="CheY-like_superfamily"/>
</dbReference>
<name>A0A9W6V8Z0_9PSEU</name>
<protein>
    <submittedName>
        <fullName evidence="3">Two-component system response regulator</fullName>
    </submittedName>
</protein>
<dbReference type="PANTHER" id="PTHR44520:SF2">
    <property type="entry name" value="RESPONSE REGULATOR RCP1"/>
    <property type="match status" value="1"/>
</dbReference>